<keyword evidence="9" id="KW-0119">Carbohydrate metabolism</keyword>
<dbReference type="GO" id="GO:0033499">
    <property type="term" value="P:galactose catabolic process via UDP-galactose, Leloir pathway"/>
    <property type="evidence" value="ECO:0007669"/>
    <property type="project" value="TreeGrafter"/>
</dbReference>
<keyword evidence="8 13" id="KW-0413">Isomerase</keyword>
<dbReference type="GO" id="GO:0003978">
    <property type="term" value="F:UDP-glucose 4-epimerase activity"/>
    <property type="evidence" value="ECO:0007669"/>
    <property type="project" value="UniProtKB-EC"/>
</dbReference>
<proteinExistence type="inferred from homology"/>
<dbReference type="UniPathway" id="UPA00214"/>
<evidence type="ECO:0000256" key="9">
    <source>
        <dbReference type="ARBA" id="ARBA00023277"/>
    </source>
</evidence>
<sequence>MKLLVTGGAGYIGSVVAHQLVEAGHEVEILDNLSTGFAANLAPGARFHEMSVHQVADILTPAARFDGVLHFAASIEVAESVVDPDKYWHNNIEGSLALLRAIRAAGVPRLIFSSTGSMYTGDGATAFDETAEVRPRNPYAATKATVDQLITGACGASATLGAATLRYFNAAGAVRATSGAHLGERHDPESHLIPILLQAAGGQRDTFTLFGTDYPTPDGTCIRDYIHVSDLAAAHLLALDTVEPGRHDIFNLGNGQGHSNRQVLDTVRAVTGVDFPVRIEGRRPGDPAVSIASSDKAHRELGWKPQRPDLADIVADAWQFHQAVVETALVQSAAGPRPAEGPGTVPTAG</sequence>
<evidence type="ECO:0000256" key="11">
    <source>
        <dbReference type="ARBA" id="ARBA00033067"/>
    </source>
</evidence>
<evidence type="ECO:0000313" key="13">
    <source>
        <dbReference type="EMBL" id="KAA8879679.1"/>
    </source>
</evidence>
<dbReference type="Proteomes" id="UP000323876">
    <property type="component" value="Unassembled WGS sequence"/>
</dbReference>
<dbReference type="PANTHER" id="PTHR43725">
    <property type="entry name" value="UDP-GLUCOSE 4-EPIMERASE"/>
    <property type="match status" value="1"/>
</dbReference>
<keyword evidence="14" id="KW-1185">Reference proteome</keyword>
<gene>
    <name evidence="13" type="primary">galE</name>
    <name evidence="13" type="ORF">F3087_43770</name>
</gene>
<evidence type="ECO:0000256" key="10">
    <source>
        <dbReference type="ARBA" id="ARBA00031367"/>
    </source>
</evidence>
<comment type="similarity">
    <text evidence="4">Belongs to the NAD(P)-dependent epimerase/dehydratase family.</text>
</comment>
<dbReference type="NCBIfam" id="TIGR01179">
    <property type="entry name" value="galE"/>
    <property type="match status" value="1"/>
</dbReference>
<dbReference type="AlphaFoldDB" id="A0A5N0DUG0"/>
<dbReference type="EMBL" id="VXLC01000045">
    <property type="protein sequence ID" value="KAA8879679.1"/>
    <property type="molecule type" value="Genomic_DNA"/>
</dbReference>
<evidence type="ECO:0000256" key="4">
    <source>
        <dbReference type="ARBA" id="ARBA00007637"/>
    </source>
</evidence>
<comment type="pathway">
    <text evidence="3">Carbohydrate metabolism; galactose metabolism.</text>
</comment>
<reference evidence="13 14" key="1">
    <citation type="submission" date="2019-09" db="EMBL/GenBank/DDBJ databases">
        <authorList>
            <person name="Wang X."/>
        </authorList>
    </citation>
    <scope>NUCLEOTIDE SEQUENCE [LARGE SCALE GENOMIC DNA]</scope>
    <source>
        <strain evidence="13 14">CICC 11023</strain>
    </source>
</reference>
<keyword evidence="7" id="KW-0520">NAD</keyword>
<accession>A0A5N0DUG0</accession>
<comment type="catalytic activity">
    <reaction evidence="1">
        <text>UDP-alpha-D-glucose = UDP-alpha-D-galactose</text>
        <dbReference type="Rhea" id="RHEA:22168"/>
        <dbReference type="ChEBI" id="CHEBI:58885"/>
        <dbReference type="ChEBI" id="CHEBI:66914"/>
        <dbReference type="EC" id="5.1.3.2"/>
    </reaction>
</comment>
<dbReference type="Gene3D" id="3.90.25.10">
    <property type="entry name" value="UDP-galactose 4-epimerase, domain 1"/>
    <property type="match status" value="1"/>
</dbReference>
<evidence type="ECO:0000256" key="6">
    <source>
        <dbReference type="ARBA" id="ARBA00018569"/>
    </source>
</evidence>
<dbReference type="Pfam" id="PF01370">
    <property type="entry name" value="Epimerase"/>
    <property type="match status" value="1"/>
</dbReference>
<dbReference type="SUPFAM" id="SSF51735">
    <property type="entry name" value="NAD(P)-binding Rossmann-fold domains"/>
    <property type="match status" value="1"/>
</dbReference>
<evidence type="ECO:0000256" key="2">
    <source>
        <dbReference type="ARBA" id="ARBA00001911"/>
    </source>
</evidence>
<feature type="domain" description="NAD-dependent epimerase/dehydratase" evidence="12">
    <location>
        <begin position="4"/>
        <end position="253"/>
    </location>
</feature>
<dbReference type="EC" id="5.1.3.2" evidence="5"/>
<comment type="cofactor">
    <cofactor evidence="2">
        <name>NAD(+)</name>
        <dbReference type="ChEBI" id="CHEBI:57540"/>
    </cofactor>
</comment>
<dbReference type="InterPro" id="IPR036291">
    <property type="entry name" value="NAD(P)-bd_dom_sf"/>
</dbReference>
<evidence type="ECO:0000256" key="8">
    <source>
        <dbReference type="ARBA" id="ARBA00023235"/>
    </source>
</evidence>
<evidence type="ECO:0000256" key="7">
    <source>
        <dbReference type="ARBA" id="ARBA00023027"/>
    </source>
</evidence>
<dbReference type="RefSeq" id="WP_150408107.1">
    <property type="nucleotide sequence ID" value="NZ_VXLC01000045.1"/>
</dbReference>
<evidence type="ECO:0000256" key="5">
    <source>
        <dbReference type="ARBA" id="ARBA00013189"/>
    </source>
</evidence>
<name>A0A5N0DUG0_9NOCA</name>
<dbReference type="Gene3D" id="3.40.50.720">
    <property type="entry name" value="NAD(P)-binding Rossmann-like Domain"/>
    <property type="match status" value="1"/>
</dbReference>
<organism evidence="13 14">
    <name type="scientific">Nocardia colli</name>
    <dbReference type="NCBI Taxonomy" id="2545717"/>
    <lineage>
        <taxon>Bacteria</taxon>
        <taxon>Bacillati</taxon>
        <taxon>Actinomycetota</taxon>
        <taxon>Actinomycetes</taxon>
        <taxon>Mycobacteriales</taxon>
        <taxon>Nocardiaceae</taxon>
        <taxon>Nocardia</taxon>
    </lineage>
</organism>
<dbReference type="InterPro" id="IPR001509">
    <property type="entry name" value="Epimerase_deHydtase"/>
</dbReference>
<evidence type="ECO:0000259" key="12">
    <source>
        <dbReference type="Pfam" id="PF01370"/>
    </source>
</evidence>
<dbReference type="PANTHER" id="PTHR43725:SF53">
    <property type="entry name" value="UDP-ARABINOSE 4-EPIMERASE 1"/>
    <property type="match status" value="1"/>
</dbReference>
<evidence type="ECO:0000256" key="3">
    <source>
        <dbReference type="ARBA" id="ARBA00004947"/>
    </source>
</evidence>
<evidence type="ECO:0000313" key="14">
    <source>
        <dbReference type="Proteomes" id="UP000323876"/>
    </source>
</evidence>
<evidence type="ECO:0000256" key="1">
    <source>
        <dbReference type="ARBA" id="ARBA00000083"/>
    </source>
</evidence>
<dbReference type="InterPro" id="IPR005886">
    <property type="entry name" value="UDP_G4E"/>
</dbReference>
<dbReference type="OrthoDB" id="9801785at2"/>
<protein>
    <recommendedName>
        <fullName evidence="6">UDP-glucose 4-epimerase</fullName>
        <ecNumber evidence="5">5.1.3.2</ecNumber>
    </recommendedName>
    <alternativeName>
        <fullName evidence="11">Galactowaldenase</fullName>
    </alternativeName>
    <alternativeName>
        <fullName evidence="10">UDP-galactose 4-epimerase</fullName>
    </alternativeName>
</protein>
<comment type="caution">
    <text evidence="13">The sequence shown here is derived from an EMBL/GenBank/DDBJ whole genome shotgun (WGS) entry which is preliminary data.</text>
</comment>